<dbReference type="RefSeq" id="WP_151169074.1">
    <property type="nucleotide sequence ID" value="NZ_WACR01000008.1"/>
</dbReference>
<dbReference type="Gene3D" id="1.20.1440.60">
    <property type="entry name" value="23S rRNA-intervening sequence"/>
    <property type="match status" value="1"/>
</dbReference>
<keyword evidence="2" id="KW-1185">Reference proteome</keyword>
<evidence type="ECO:0000313" key="2">
    <source>
        <dbReference type="Proteomes" id="UP000435357"/>
    </source>
</evidence>
<organism evidence="1 2">
    <name type="scientific">Salibacter halophilus</name>
    <dbReference type="NCBI Taxonomy" id="1803916"/>
    <lineage>
        <taxon>Bacteria</taxon>
        <taxon>Pseudomonadati</taxon>
        <taxon>Bacteroidota</taxon>
        <taxon>Flavobacteriia</taxon>
        <taxon>Flavobacteriales</taxon>
        <taxon>Salibacteraceae</taxon>
        <taxon>Salibacter</taxon>
    </lineage>
</organism>
<reference evidence="1 2" key="1">
    <citation type="submission" date="2019-09" db="EMBL/GenBank/DDBJ databases">
        <title>Genomes of Cryomorphaceae.</title>
        <authorList>
            <person name="Bowman J.P."/>
        </authorList>
    </citation>
    <scope>NUCLEOTIDE SEQUENCE [LARGE SCALE GENOMIC DNA]</scope>
    <source>
        <strain evidence="1 2">KCTC 52047</strain>
    </source>
</reference>
<dbReference type="NCBIfam" id="TIGR02436">
    <property type="entry name" value="four helix bundle protein"/>
    <property type="match status" value="1"/>
</dbReference>
<dbReference type="PANTHER" id="PTHR38471:SF2">
    <property type="entry name" value="FOUR HELIX BUNDLE PROTEIN"/>
    <property type="match status" value="1"/>
</dbReference>
<dbReference type="EMBL" id="WACR01000008">
    <property type="protein sequence ID" value="KAB1063530.1"/>
    <property type="molecule type" value="Genomic_DNA"/>
</dbReference>
<evidence type="ECO:0000313" key="1">
    <source>
        <dbReference type="EMBL" id="KAB1063530.1"/>
    </source>
</evidence>
<dbReference type="AlphaFoldDB" id="A0A6N6M306"/>
<dbReference type="Pfam" id="PF05635">
    <property type="entry name" value="23S_rRNA_IVP"/>
    <property type="match status" value="1"/>
</dbReference>
<dbReference type="OrthoDB" id="9811959at2"/>
<gene>
    <name evidence="1" type="ORF">F3059_10715</name>
</gene>
<accession>A0A6N6M306</accession>
<proteinExistence type="predicted"/>
<dbReference type="SUPFAM" id="SSF158446">
    <property type="entry name" value="IVS-encoded protein-like"/>
    <property type="match status" value="1"/>
</dbReference>
<name>A0A6N6M306_9FLAO</name>
<sequence length="116" mass="13235">MRNFRNWDVYKNAKKVVVFIYSTTEQLPDSEKYGLTNQLRRASISIVANIAEGAGRSTERDFKHFLTMSLGSSFEVEALLEVSADLNLIEKQNQESLLHELGVIQKQLNAFITKLK</sequence>
<dbReference type="PANTHER" id="PTHR38471">
    <property type="entry name" value="FOUR HELIX BUNDLE PROTEIN"/>
    <property type="match status" value="1"/>
</dbReference>
<dbReference type="Proteomes" id="UP000435357">
    <property type="component" value="Unassembled WGS sequence"/>
</dbReference>
<dbReference type="CDD" id="cd16377">
    <property type="entry name" value="23S_rRNA_IVP_like"/>
    <property type="match status" value="1"/>
</dbReference>
<dbReference type="InterPro" id="IPR036583">
    <property type="entry name" value="23S_rRNA_IVS_sf"/>
</dbReference>
<comment type="caution">
    <text evidence="1">The sequence shown here is derived from an EMBL/GenBank/DDBJ whole genome shotgun (WGS) entry which is preliminary data.</text>
</comment>
<dbReference type="InterPro" id="IPR012657">
    <property type="entry name" value="23S_rRNA-intervening_sequence"/>
</dbReference>
<protein>
    <submittedName>
        <fullName evidence="1">Four helix bundle protein</fullName>
    </submittedName>
</protein>